<evidence type="ECO:0000256" key="2">
    <source>
        <dbReference type="SAM" id="MobiDB-lite"/>
    </source>
</evidence>
<evidence type="ECO:0000256" key="1">
    <source>
        <dbReference type="PROSITE-ProRule" id="PRU00703"/>
    </source>
</evidence>
<organism evidence="7 8">
    <name type="scientific">Oryzomonas japonica</name>
    <dbReference type="NCBI Taxonomy" id="2603858"/>
    <lineage>
        <taxon>Bacteria</taxon>
        <taxon>Pseudomonadati</taxon>
        <taxon>Thermodesulfobacteriota</taxon>
        <taxon>Desulfuromonadia</taxon>
        <taxon>Geobacterales</taxon>
        <taxon>Geobacteraceae</taxon>
        <taxon>Oryzomonas</taxon>
    </lineage>
</organism>
<keyword evidence="8" id="KW-1185">Reference proteome</keyword>
<evidence type="ECO:0000259" key="6">
    <source>
        <dbReference type="PROSITE" id="PS51371"/>
    </source>
</evidence>
<dbReference type="PANTHER" id="PTHR46663:SF3">
    <property type="entry name" value="SLL0267 PROTEIN"/>
    <property type="match status" value="1"/>
</dbReference>
<evidence type="ECO:0000259" key="4">
    <source>
        <dbReference type="PROSITE" id="PS50113"/>
    </source>
</evidence>
<dbReference type="InterPro" id="IPR035965">
    <property type="entry name" value="PAS-like_dom_sf"/>
</dbReference>
<dbReference type="InterPro" id="IPR029787">
    <property type="entry name" value="Nucleotide_cyclase"/>
</dbReference>
<dbReference type="InterPro" id="IPR013656">
    <property type="entry name" value="PAS_4"/>
</dbReference>
<dbReference type="InterPro" id="IPR043128">
    <property type="entry name" value="Rev_trsase/Diguanyl_cyclase"/>
</dbReference>
<feature type="domain" description="CBS" evidence="6">
    <location>
        <begin position="155"/>
        <end position="210"/>
    </location>
</feature>
<dbReference type="GO" id="GO:0003824">
    <property type="term" value="F:catalytic activity"/>
    <property type="evidence" value="ECO:0007669"/>
    <property type="project" value="UniProtKB-ARBA"/>
</dbReference>
<dbReference type="AlphaFoldDB" id="A0A7J4ZNP4"/>
<dbReference type="SMART" id="SM00116">
    <property type="entry name" value="CBS"/>
    <property type="match status" value="4"/>
</dbReference>
<dbReference type="Gene3D" id="3.30.70.270">
    <property type="match status" value="1"/>
</dbReference>
<dbReference type="InterPro" id="IPR000160">
    <property type="entry name" value="GGDEF_dom"/>
</dbReference>
<feature type="domain" description="PAS" evidence="3">
    <location>
        <begin position="298"/>
        <end position="367"/>
    </location>
</feature>
<dbReference type="FunFam" id="3.30.70.270:FF:000001">
    <property type="entry name" value="Diguanylate cyclase domain protein"/>
    <property type="match status" value="1"/>
</dbReference>
<dbReference type="SMART" id="SM00091">
    <property type="entry name" value="PAS"/>
    <property type="match status" value="1"/>
</dbReference>
<dbReference type="Gene3D" id="3.10.580.10">
    <property type="entry name" value="CBS-domain"/>
    <property type="match status" value="2"/>
</dbReference>
<dbReference type="Pfam" id="PF00571">
    <property type="entry name" value="CBS"/>
    <property type="match status" value="4"/>
</dbReference>
<dbReference type="SUPFAM" id="SSF55073">
    <property type="entry name" value="Nucleotide cyclase"/>
    <property type="match status" value="1"/>
</dbReference>
<dbReference type="InterPro" id="IPR000644">
    <property type="entry name" value="CBS_dom"/>
</dbReference>
<proteinExistence type="predicted"/>
<dbReference type="PROSITE" id="PS51371">
    <property type="entry name" value="CBS"/>
    <property type="match status" value="4"/>
</dbReference>
<dbReference type="PANTHER" id="PTHR46663">
    <property type="entry name" value="DIGUANYLATE CYCLASE DGCT-RELATED"/>
    <property type="match status" value="1"/>
</dbReference>
<feature type="domain" description="CBS" evidence="6">
    <location>
        <begin position="90"/>
        <end position="148"/>
    </location>
</feature>
<dbReference type="Pfam" id="PF08448">
    <property type="entry name" value="PAS_4"/>
    <property type="match status" value="1"/>
</dbReference>
<sequence>MLYHYQGTRPMGITTGTTKTRIRQIISRQVISVTPETPADEAVATMARAKISCLIVAEKKRPLGIFTERDLVKLTNQRVPFGKRPIRDLMTSPVVTISGNLNIYEAYSLMLTNSIRHHVVVDHGGRILGLMTQSDLINHLGHEYFVELRKIEQVMTTGVMTVASDAPISEALGIMAGPGISCVVVANQRMPLGIMTERDAVRLVAEGVDLETVKVGMVMSSPVLTVTTGTTVYEAAQAMKREKIRRVVVVDKEGRIEGIITQSDIIKGLEGRYIESLKEVIRKKENIFQQTARELLDKTIFLDNILRSSISMAIVATDSALKIKYFNPVAEQVFGYEAASVVGRSAADVLILEEIAPLSLAKARETVLSEGKCTFPAEIRRDGTTSYYDGSLSGILDKQDKLAGFVLMLNDITERRQHEDTIHHLAYHDALTGLPNRILLNDRLGQALASAQRTGTRGALMILDLDRFKDINDSLGHSMGDLLLKAVGERLRGLLRKSDTVSRMGGDEFVLLLPSIASAESAAVTATKIVAAFNKPFVCNGHRLSVTASIGIADFPDDGDDAETLLKNSDIALYRVKEAGRNDFQRYTTVPENEGPLEQQKRGAA</sequence>
<dbReference type="SMART" id="SM00267">
    <property type="entry name" value="GGDEF"/>
    <property type="match status" value="1"/>
</dbReference>
<evidence type="ECO:0000259" key="3">
    <source>
        <dbReference type="PROSITE" id="PS50112"/>
    </source>
</evidence>
<dbReference type="Gene3D" id="3.30.450.20">
    <property type="entry name" value="PAS domain"/>
    <property type="match status" value="1"/>
</dbReference>
<feature type="domain" description="PAC" evidence="4">
    <location>
        <begin position="369"/>
        <end position="424"/>
    </location>
</feature>
<dbReference type="CDD" id="cd00130">
    <property type="entry name" value="PAS"/>
    <property type="match status" value="1"/>
</dbReference>
<dbReference type="PROSITE" id="PS50113">
    <property type="entry name" value="PAC"/>
    <property type="match status" value="1"/>
</dbReference>
<feature type="domain" description="CBS" evidence="6">
    <location>
        <begin position="219"/>
        <end position="279"/>
    </location>
</feature>
<dbReference type="InterPro" id="IPR000700">
    <property type="entry name" value="PAS-assoc_C"/>
</dbReference>
<feature type="region of interest" description="Disordered" evidence="2">
    <location>
        <begin position="585"/>
        <end position="605"/>
    </location>
</feature>
<dbReference type="Proteomes" id="UP000420562">
    <property type="component" value="Unassembled WGS sequence"/>
</dbReference>
<dbReference type="SUPFAM" id="SSF55785">
    <property type="entry name" value="PYP-like sensor domain (PAS domain)"/>
    <property type="match status" value="1"/>
</dbReference>
<accession>A0A7J4ZNP4</accession>
<keyword evidence="1" id="KW-0129">CBS domain</keyword>
<dbReference type="NCBIfam" id="TIGR00229">
    <property type="entry name" value="sensory_box"/>
    <property type="match status" value="1"/>
</dbReference>
<evidence type="ECO:0000259" key="5">
    <source>
        <dbReference type="PROSITE" id="PS50887"/>
    </source>
</evidence>
<evidence type="ECO:0000313" key="7">
    <source>
        <dbReference type="EMBL" id="KAB0664391.1"/>
    </source>
</evidence>
<dbReference type="EMBL" id="VZQZ01000008">
    <property type="protein sequence ID" value="KAB0664391.1"/>
    <property type="molecule type" value="Genomic_DNA"/>
</dbReference>
<feature type="domain" description="GGDEF" evidence="5">
    <location>
        <begin position="456"/>
        <end position="589"/>
    </location>
</feature>
<dbReference type="InterPro" id="IPR046342">
    <property type="entry name" value="CBS_dom_sf"/>
</dbReference>
<reference evidence="7 8" key="1">
    <citation type="submission" date="2019-09" db="EMBL/GenBank/DDBJ databases">
        <title>Geobacter sp. Red96, a novel strain isolated from paddy soil.</title>
        <authorList>
            <person name="Xu Z."/>
            <person name="Masuda Y."/>
            <person name="Itoh H."/>
            <person name="Senoo K."/>
        </authorList>
    </citation>
    <scope>NUCLEOTIDE SEQUENCE [LARGE SCALE GENOMIC DNA]</scope>
    <source>
        <strain evidence="7 8">Red96</strain>
    </source>
</reference>
<gene>
    <name evidence="7" type="ORF">F6V25_12675</name>
</gene>
<dbReference type="SUPFAM" id="SSF54631">
    <property type="entry name" value="CBS-domain pair"/>
    <property type="match status" value="2"/>
</dbReference>
<dbReference type="NCBIfam" id="TIGR00254">
    <property type="entry name" value="GGDEF"/>
    <property type="match status" value="1"/>
</dbReference>
<evidence type="ECO:0000313" key="8">
    <source>
        <dbReference type="Proteomes" id="UP000420562"/>
    </source>
</evidence>
<dbReference type="PROSITE" id="PS50887">
    <property type="entry name" value="GGDEF"/>
    <property type="match status" value="1"/>
</dbReference>
<dbReference type="PROSITE" id="PS50112">
    <property type="entry name" value="PAS"/>
    <property type="match status" value="1"/>
</dbReference>
<comment type="caution">
    <text evidence="7">The sequence shown here is derived from an EMBL/GenBank/DDBJ whole genome shotgun (WGS) entry which is preliminary data.</text>
</comment>
<dbReference type="CDD" id="cd01949">
    <property type="entry name" value="GGDEF"/>
    <property type="match status" value="1"/>
</dbReference>
<dbReference type="Pfam" id="PF00990">
    <property type="entry name" value="GGDEF"/>
    <property type="match status" value="1"/>
</dbReference>
<protein>
    <submittedName>
        <fullName evidence="7">Diguanylate cyclase</fullName>
    </submittedName>
</protein>
<feature type="domain" description="CBS" evidence="6">
    <location>
        <begin position="26"/>
        <end position="81"/>
    </location>
</feature>
<dbReference type="InterPro" id="IPR000014">
    <property type="entry name" value="PAS"/>
</dbReference>
<name>A0A7J4ZNP4_9BACT</name>
<dbReference type="InterPro" id="IPR052163">
    <property type="entry name" value="DGC-Regulatory_Protein"/>
</dbReference>